<evidence type="ECO:0000256" key="3">
    <source>
        <dbReference type="SAM" id="MobiDB-lite"/>
    </source>
</evidence>
<reference evidence="5 6" key="1">
    <citation type="journal article" date="2020" name="Mol. Plant">
        <title>The Chromosome-Based Rubber Tree Genome Provides New Insights into Spurge Genome Evolution and Rubber Biosynthesis.</title>
        <authorList>
            <person name="Liu J."/>
            <person name="Shi C."/>
            <person name="Shi C.C."/>
            <person name="Li W."/>
            <person name="Zhang Q.J."/>
            <person name="Zhang Y."/>
            <person name="Li K."/>
            <person name="Lu H.F."/>
            <person name="Shi C."/>
            <person name="Zhu S.T."/>
            <person name="Xiao Z.Y."/>
            <person name="Nan H."/>
            <person name="Yue Y."/>
            <person name="Zhu X.G."/>
            <person name="Wu Y."/>
            <person name="Hong X.N."/>
            <person name="Fan G.Y."/>
            <person name="Tong Y."/>
            <person name="Zhang D."/>
            <person name="Mao C.L."/>
            <person name="Liu Y.L."/>
            <person name="Hao S.J."/>
            <person name="Liu W.Q."/>
            <person name="Lv M.Q."/>
            <person name="Zhang H.B."/>
            <person name="Liu Y."/>
            <person name="Hu-Tang G.R."/>
            <person name="Wang J.P."/>
            <person name="Wang J.H."/>
            <person name="Sun Y.H."/>
            <person name="Ni S.B."/>
            <person name="Chen W.B."/>
            <person name="Zhang X.C."/>
            <person name="Jiao Y.N."/>
            <person name="Eichler E.E."/>
            <person name="Li G.H."/>
            <person name="Liu X."/>
            <person name="Gao L.Z."/>
        </authorList>
    </citation>
    <scope>NUCLEOTIDE SEQUENCE [LARGE SCALE GENOMIC DNA]</scope>
    <source>
        <strain evidence="6">cv. GT1</strain>
        <tissue evidence="5">Leaf</tissue>
    </source>
</reference>
<feature type="compositionally biased region" description="Polar residues" evidence="3">
    <location>
        <begin position="92"/>
        <end position="102"/>
    </location>
</feature>
<evidence type="ECO:0000313" key="6">
    <source>
        <dbReference type="Proteomes" id="UP000467840"/>
    </source>
</evidence>
<dbReference type="InterPro" id="IPR002885">
    <property type="entry name" value="PPR_rpt"/>
</dbReference>
<dbReference type="Pfam" id="PF10551">
    <property type="entry name" value="MULE"/>
    <property type="match status" value="1"/>
</dbReference>
<accession>A0A6A6K8N2</accession>
<evidence type="ECO:0000256" key="1">
    <source>
        <dbReference type="ARBA" id="ARBA00022737"/>
    </source>
</evidence>
<feature type="region of interest" description="Disordered" evidence="3">
    <location>
        <begin position="83"/>
        <end position="113"/>
    </location>
</feature>
<keyword evidence="6" id="KW-1185">Reference proteome</keyword>
<dbReference type="PROSITE" id="PS51375">
    <property type="entry name" value="PPR"/>
    <property type="match status" value="1"/>
</dbReference>
<comment type="caution">
    <text evidence="5">The sequence shown here is derived from an EMBL/GenBank/DDBJ whole genome shotgun (WGS) entry which is preliminary data.</text>
</comment>
<dbReference type="EMBL" id="JAAGAX010000018">
    <property type="protein sequence ID" value="KAF2283799.1"/>
    <property type="molecule type" value="Genomic_DNA"/>
</dbReference>
<dbReference type="InterPro" id="IPR011990">
    <property type="entry name" value="TPR-like_helical_dom_sf"/>
</dbReference>
<sequence length="373" mass="41891">MGLTVRWHFGGVFANNPHASYVGGGEESVRMDPDYLCIFDILDYARDFDCGKRFGGEVEVVDLEVVAESVETKACEPHAKAVDHFSEDSSEDVSYQIGSQEQESIENDSSDEDLQGLSDEEEFLSALEASDIDEELRNVLMWALRMLRDKIVGCRKIIGLDGCFLKGPRKGKCLVAISKDRNNQMFPIALAIIDLETKVTWKWFIKVLKLDLDLRNGDKGLIPAIEKELPKAEHRKCGRHIYQAQQRNGGVPQVRASQHESQGFNGQNIINLPNTTKQVIVVDEVEDILIVKIMDAYLAIDEVNDSAHDQIAYNVIIDGLVGVGRSEEAFIMFREMLKCFRPNFVSLISSCLYAEVGYQFQAQAVKIDFESLT</sequence>
<dbReference type="AlphaFoldDB" id="A0A6A6K8N2"/>
<gene>
    <name evidence="5" type="ORF">GH714_015971</name>
</gene>
<dbReference type="Proteomes" id="UP000467840">
    <property type="component" value="Chromosome 12"/>
</dbReference>
<keyword evidence="1" id="KW-0677">Repeat</keyword>
<name>A0A6A6K8N2_HEVBR</name>
<feature type="repeat" description="PPR" evidence="2">
    <location>
        <begin position="309"/>
        <end position="339"/>
    </location>
</feature>
<evidence type="ECO:0000313" key="5">
    <source>
        <dbReference type="EMBL" id="KAF2283799.1"/>
    </source>
</evidence>
<dbReference type="PANTHER" id="PTHR31973">
    <property type="entry name" value="POLYPROTEIN, PUTATIVE-RELATED"/>
    <property type="match status" value="1"/>
</dbReference>
<organism evidence="5 6">
    <name type="scientific">Hevea brasiliensis</name>
    <name type="common">Para rubber tree</name>
    <name type="synonym">Siphonia brasiliensis</name>
    <dbReference type="NCBI Taxonomy" id="3981"/>
    <lineage>
        <taxon>Eukaryota</taxon>
        <taxon>Viridiplantae</taxon>
        <taxon>Streptophyta</taxon>
        <taxon>Embryophyta</taxon>
        <taxon>Tracheophyta</taxon>
        <taxon>Spermatophyta</taxon>
        <taxon>Magnoliopsida</taxon>
        <taxon>eudicotyledons</taxon>
        <taxon>Gunneridae</taxon>
        <taxon>Pentapetalae</taxon>
        <taxon>rosids</taxon>
        <taxon>fabids</taxon>
        <taxon>Malpighiales</taxon>
        <taxon>Euphorbiaceae</taxon>
        <taxon>Crotonoideae</taxon>
        <taxon>Micrandreae</taxon>
        <taxon>Hevea</taxon>
    </lineage>
</organism>
<dbReference type="PANTHER" id="PTHR31973:SF197">
    <property type="entry name" value="SWIM-TYPE DOMAIN-CONTAINING PROTEIN"/>
    <property type="match status" value="1"/>
</dbReference>
<feature type="domain" description="MULE transposase" evidence="4">
    <location>
        <begin position="158"/>
        <end position="243"/>
    </location>
</feature>
<evidence type="ECO:0000256" key="2">
    <source>
        <dbReference type="PROSITE-ProRule" id="PRU00708"/>
    </source>
</evidence>
<evidence type="ECO:0000259" key="4">
    <source>
        <dbReference type="Pfam" id="PF10551"/>
    </source>
</evidence>
<feature type="compositionally biased region" description="Acidic residues" evidence="3">
    <location>
        <begin position="103"/>
        <end position="113"/>
    </location>
</feature>
<dbReference type="InterPro" id="IPR018289">
    <property type="entry name" value="MULE_transposase_dom"/>
</dbReference>
<proteinExistence type="predicted"/>
<dbReference type="Gene3D" id="1.25.40.10">
    <property type="entry name" value="Tetratricopeptide repeat domain"/>
    <property type="match status" value="1"/>
</dbReference>
<protein>
    <recommendedName>
        <fullName evidence="4">MULE transposase domain-containing protein</fullName>
    </recommendedName>
</protein>